<keyword evidence="2" id="KW-0964">Secreted</keyword>
<dbReference type="Gene3D" id="2.150.10.10">
    <property type="entry name" value="Serralysin-like metalloprotease, C-terminal"/>
    <property type="match status" value="4"/>
</dbReference>
<dbReference type="GO" id="GO:0005576">
    <property type="term" value="C:extracellular region"/>
    <property type="evidence" value="ECO:0007669"/>
    <property type="project" value="UniProtKB-SubCell"/>
</dbReference>
<name>A0A840SKK2_9RHOB</name>
<dbReference type="GO" id="GO:0005509">
    <property type="term" value="F:calcium ion binding"/>
    <property type="evidence" value="ECO:0007669"/>
    <property type="project" value="InterPro"/>
</dbReference>
<protein>
    <submittedName>
        <fullName evidence="3">Ca2+-binding RTX toxin-like protein</fullName>
    </submittedName>
</protein>
<dbReference type="Pfam" id="PF00353">
    <property type="entry name" value="HemolysinCabind"/>
    <property type="match status" value="11"/>
</dbReference>
<dbReference type="PANTHER" id="PTHR38340:SF1">
    <property type="entry name" value="S-LAYER PROTEIN"/>
    <property type="match status" value="1"/>
</dbReference>
<dbReference type="PRINTS" id="PR00313">
    <property type="entry name" value="CABNDNGRPT"/>
</dbReference>
<dbReference type="SUPFAM" id="SSF51120">
    <property type="entry name" value="beta-Roll"/>
    <property type="match status" value="4"/>
</dbReference>
<evidence type="ECO:0000313" key="4">
    <source>
        <dbReference type="Proteomes" id="UP000549457"/>
    </source>
</evidence>
<keyword evidence="4" id="KW-1185">Reference proteome</keyword>
<gene>
    <name evidence="3" type="ORF">HNP73_000337</name>
</gene>
<proteinExistence type="predicted"/>
<dbReference type="InterPro" id="IPR011049">
    <property type="entry name" value="Serralysin-like_metalloprot_C"/>
</dbReference>
<sequence length="512" mass="52169">MAQIIGNPWGETLAGTAFADFIDALGGHDTVFGGAGDDTLLGGNGNDVLVGNTGSDTVSGGAGADQMVWNNGDGSDRMDGGQGHDTVVVNGSVTDGDDFTIAANGARVDFDRVNLIPFSLDIGSTEELRVNGGGGNDSMTGGGGLDGLIRMVLSGGIGHDQITGGDGADVLNGDWGRDTIVGFRGSDTMSGGAGADQMIWNNGDGSDRMDGGQGYDTVTVNGSVTDGDDFTIAANGARVDFDRVNLIPFSLDIGSSEELRVNGGGGNDTMTGGAGLDGLIRMVLSGGTGHDRITGGDGADEITGNWGHDTLTGFRGSDTMDGGSGNDRMIWNNGDGSDRMDGGQGYDTVVVNGSDTDGDSFTIAGSGARVDFDRVNLIPFSLDIGSTEVLRVNGGQGHDTIVGGNGLDGKIELELNGGAGWDVLRGGDSDDVLTGGSGSDTFVFGRGEDTITDFQNGQDKIQFAGFGWLNDIGDLVGRVHDTGADVVIDLGTHELTIENVNPGIFDASDFTF</sequence>
<dbReference type="RefSeq" id="WP_184146486.1">
    <property type="nucleotide sequence ID" value="NZ_JACHFM010000001.1"/>
</dbReference>
<evidence type="ECO:0000256" key="2">
    <source>
        <dbReference type="ARBA" id="ARBA00022525"/>
    </source>
</evidence>
<dbReference type="Proteomes" id="UP000549457">
    <property type="component" value="Unassembled WGS sequence"/>
</dbReference>
<dbReference type="AlphaFoldDB" id="A0A840SKK2"/>
<comment type="subcellular location">
    <subcellularLocation>
        <location evidence="1">Secreted</location>
    </subcellularLocation>
</comment>
<dbReference type="PANTHER" id="PTHR38340">
    <property type="entry name" value="S-LAYER PROTEIN"/>
    <property type="match status" value="1"/>
</dbReference>
<evidence type="ECO:0000256" key="1">
    <source>
        <dbReference type="ARBA" id="ARBA00004613"/>
    </source>
</evidence>
<dbReference type="InterPro" id="IPR001343">
    <property type="entry name" value="Hemolysn_Ca-bd"/>
</dbReference>
<accession>A0A840SKK2</accession>
<comment type="caution">
    <text evidence="3">The sequence shown here is derived from an EMBL/GenBank/DDBJ whole genome shotgun (WGS) entry which is preliminary data.</text>
</comment>
<reference evidence="3 4" key="1">
    <citation type="submission" date="2020-08" db="EMBL/GenBank/DDBJ databases">
        <title>Genomic Encyclopedia of Type Strains, Phase IV (KMG-IV): sequencing the most valuable type-strain genomes for metagenomic binning, comparative biology and taxonomic classification.</title>
        <authorList>
            <person name="Goeker M."/>
        </authorList>
    </citation>
    <scope>NUCLEOTIDE SEQUENCE [LARGE SCALE GENOMIC DNA]</scope>
    <source>
        <strain evidence="3 4">DSM 101730</strain>
    </source>
</reference>
<dbReference type="InterPro" id="IPR050557">
    <property type="entry name" value="RTX_toxin/Mannuronan_C5-epim"/>
</dbReference>
<dbReference type="EMBL" id="JACHFM010000001">
    <property type="protein sequence ID" value="MBB5220416.1"/>
    <property type="molecule type" value="Genomic_DNA"/>
</dbReference>
<organism evidence="3 4">
    <name type="scientific">Amaricoccus macauensis</name>
    <dbReference type="NCBI Taxonomy" id="57001"/>
    <lineage>
        <taxon>Bacteria</taxon>
        <taxon>Pseudomonadati</taxon>
        <taxon>Pseudomonadota</taxon>
        <taxon>Alphaproteobacteria</taxon>
        <taxon>Rhodobacterales</taxon>
        <taxon>Paracoccaceae</taxon>
        <taxon>Amaricoccus</taxon>
    </lineage>
</organism>
<evidence type="ECO:0000313" key="3">
    <source>
        <dbReference type="EMBL" id="MBB5220416.1"/>
    </source>
</evidence>